<dbReference type="AlphaFoldDB" id="A0A938YRS4"/>
<proteinExistence type="predicted"/>
<dbReference type="EMBL" id="JAFGDB010000078">
    <property type="protein sequence ID" value="MBN2067735.1"/>
    <property type="molecule type" value="Genomic_DNA"/>
</dbReference>
<comment type="caution">
    <text evidence="2">The sequence shown here is derived from an EMBL/GenBank/DDBJ whole genome shotgun (WGS) entry which is preliminary data.</text>
</comment>
<protein>
    <submittedName>
        <fullName evidence="2">Uncharacterized protein</fullName>
    </submittedName>
</protein>
<reference evidence="2" key="1">
    <citation type="submission" date="2021-01" db="EMBL/GenBank/DDBJ databases">
        <title>Active Sulfur Cycling in an Early Earth Analoge.</title>
        <authorList>
            <person name="Hahn C.R."/>
            <person name="Youssef N.H."/>
            <person name="Elshahed M."/>
        </authorList>
    </citation>
    <scope>NUCLEOTIDE SEQUENCE</scope>
    <source>
        <strain evidence="2">Zod_Metabat.1151</strain>
    </source>
</reference>
<organism evidence="2 3">
    <name type="scientific">Candidatus Iainarchaeum sp</name>
    <dbReference type="NCBI Taxonomy" id="3101447"/>
    <lineage>
        <taxon>Archaea</taxon>
        <taxon>Candidatus Iainarchaeota</taxon>
        <taxon>Candidatus Iainarchaeia</taxon>
        <taxon>Candidatus Iainarchaeales</taxon>
        <taxon>Candidatus Iainarchaeaceae</taxon>
        <taxon>Candidatus Iainarchaeum</taxon>
    </lineage>
</organism>
<feature type="compositionally biased region" description="Basic residues" evidence="1">
    <location>
        <begin position="184"/>
        <end position="194"/>
    </location>
</feature>
<evidence type="ECO:0000256" key="1">
    <source>
        <dbReference type="SAM" id="MobiDB-lite"/>
    </source>
</evidence>
<accession>A0A938YRS4</accession>
<sequence>QGLCVVESEASGVLDSSALNQLLDDAGFHEEEKAKAFEVAESVPLAQAVKSCVFTGLRKKMSFETLVKVTVSNSSSRDWADVIVVARIPDFLSGNIEDISSDVEMKVSELGPAIKFTLSKVGVMQSASIVYKVPKLISQEEADNVALPAIVSYRELRTGVIPSIKAKREKPEKQAEKAIEEKAHARKRPRKRHK</sequence>
<dbReference type="Proteomes" id="UP000809243">
    <property type="component" value="Unassembled WGS sequence"/>
</dbReference>
<name>A0A938YRS4_9ARCH</name>
<evidence type="ECO:0000313" key="2">
    <source>
        <dbReference type="EMBL" id="MBN2067735.1"/>
    </source>
</evidence>
<feature type="region of interest" description="Disordered" evidence="1">
    <location>
        <begin position="164"/>
        <end position="194"/>
    </location>
</feature>
<gene>
    <name evidence="2" type="ORF">JW744_04670</name>
</gene>
<feature type="compositionally biased region" description="Basic and acidic residues" evidence="1">
    <location>
        <begin position="169"/>
        <end position="183"/>
    </location>
</feature>
<evidence type="ECO:0000313" key="3">
    <source>
        <dbReference type="Proteomes" id="UP000809243"/>
    </source>
</evidence>
<feature type="non-terminal residue" evidence="2">
    <location>
        <position position="1"/>
    </location>
</feature>